<dbReference type="AlphaFoldDB" id="A0AAD9II98"/>
<keyword evidence="5 10" id="KW-0547">Nucleotide-binding</keyword>
<comment type="caution">
    <text evidence="13">The sequence shown here is derived from an EMBL/GenBank/DDBJ whole genome shotgun (WGS) entry which is preliminary data.</text>
</comment>
<gene>
    <name evidence="13" type="ORF">QBZ16_002656</name>
</gene>
<evidence type="ECO:0000313" key="13">
    <source>
        <dbReference type="EMBL" id="KAK2078966.1"/>
    </source>
</evidence>
<dbReference type="PROSITE" id="PS50011">
    <property type="entry name" value="PROTEIN_KINASE_DOM"/>
    <property type="match status" value="1"/>
</dbReference>
<evidence type="ECO:0000256" key="10">
    <source>
        <dbReference type="PROSITE-ProRule" id="PRU10141"/>
    </source>
</evidence>
<dbReference type="PROSITE" id="PS00107">
    <property type="entry name" value="PROTEIN_KINASE_ATP"/>
    <property type="match status" value="1"/>
</dbReference>
<evidence type="ECO:0000256" key="4">
    <source>
        <dbReference type="ARBA" id="ARBA00022679"/>
    </source>
</evidence>
<dbReference type="FunFam" id="3.30.200.20:FF:000097">
    <property type="entry name" value="Probable serine/threonine-protein kinase nek1"/>
    <property type="match status" value="1"/>
</dbReference>
<dbReference type="PANTHER" id="PTHR44899">
    <property type="entry name" value="CAMK FAMILY PROTEIN KINASE"/>
    <property type="match status" value="1"/>
</dbReference>
<keyword evidence="14" id="KW-1185">Reference proteome</keyword>
<dbReference type="SUPFAM" id="SSF56112">
    <property type="entry name" value="Protein kinase-like (PK-like)"/>
    <property type="match status" value="1"/>
</dbReference>
<organism evidence="13 14">
    <name type="scientific">Prototheca wickerhamii</name>
    <dbReference type="NCBI Taxonomy" id="3111"/>
    <lineage>
        <taxon>Eukaryota</taxon>
        <taxon>Viridiplantae</taxon>
        <taxon>Chlorophyta</taxon>
        <taxon>core chlorophytes</taxon>
        <taxon>Trebouxiophyceae</taxon>
        <taxon>Chlorellales</taxon>
        <taxon>Chlorellaceae</taxon>
        <taxon>Prototheca</taxon>
    </lineage>
</organism>
<evidence type="ECO:0000256" key="2">
    <source>
        <dbReference type="ARBA" id="ARBA00012513"/>
    </source>
</evidence>
<dbReference type="PANTHER" id="PTHR44899:SF6">
    <property type="entry name" value="SERINE_THREONINE PROTEIN KINASE"/>
    <property type="match status" value="1"/>
</dbReference>
<dbReference type="EC" id="2.7.11.1" evidence="2"/>
<evidence type="ECO:0000259" key="12">
    <source>
        <dbReference type="PROSITE" id="PS50011"/>
    </source>
</evidence>
<feature type="compositionally biased region" description="Basic and acidic residues" evidence="11">
    <location>
        <begin position="282"/>
        <end position="298"/>
    </location>
</feature>
<dbReference type="Gene3D" id="3.40.30.10">
    <property type="entry name" value="Glutaredoxin"/>
    <property type="match status" value="1"/>
</dbReference>
<name>A0AAD9II98_PROWI</name>
<feature type="domain" description="Protein kinase" evidence="12">
    <location>
        <begin position="1"/>
        <end position="213"/>
    </location>
</feature>
<dbReference type="EMBL" id="JASFZW010000003">
    <property type="protein sequence ID" value="KAK2078966.1"/>
    <property type="molecule type" value="Genomic_DNA"/>
</dbReference>
<evidence type="ECO:0000256" key="8">
    <source>
        <dbReference type="ARBA" id="ARBA00047899"/>
    </source>
</evidence>
<keyword evidence="3" id="KW-0723">Serine/threonine-protein kinase</keyword>
<feature type="region of interest" description="Disordered" evidence="11">
    <location>
        <begin position="276"/>
        <end position="298"/>
    </location>
</feature>
<dbReference type="Gene3D" id="3.30.200.20">
    <property type="entry name" value="Phosphorylase Kinase, domain 1"/>
    <property type="match status" value="1"/>
</dbReference>
<evidence type="ECO:0000256" key="1">
    <source>
        <dbReference type="ARBA" id="ARBA00010886"/>
    </source>
</evidence>
<dbReference type="InterPro" id="IPR011009">
    <property type="entry name" value="Kinase-like_dom_sf"/>
</dbReference>
<reference evidence="13" key="1">
    <citation type="submission" date="2021-01" db="EMBL/GenBank/DDBJ databases">
        <authorList>
            <person name="Eckstrom K.M.E."/>
        </authorList>
    </citation>
    <scope>NUCLEOTIDE SEQUENCE</scope>
    <source>
        <strain evidence="13">UVCC 0001</strain>
    </source>
</reference>
<dbReference type="InterPro" id="IPR000719">
    <property type="entry name" value="Prot_kinase_dom"/>
</dbReference>
<evidence type="ECO:0000256" key="3">
    <source>
        <dbReference type="ARBA" id="ARBA00022527"/>
    </source>
</evidence>
<dbReference type="Pfam" id="PF00069">
    <property type="entry name" value="Pkinase"/>
    <property type="match status" value="2"/>
</dbReference>
<dbReference type="GO" id="GO:0004674">
    <property type="term" value="F:protein serine/threonine kinase activity"/>
    <property type="evidence" value="ECO:0007669"/>
    <property type="project" value="UniProtKB-KW"/>
</dbReference>
<evidence type="ECO:0000256" key="5">
    <source>
        <dbReference type="ARBA" id="ARBA00022741"/>
    </source>
</evidence>
<proteinExistence type="inferred from homology"/>
<dbReference type="Proteomes" id="UP001255856">
    <property type="component" value="Unassembled WGS sequence"/>
</dbReference>
<dbReference type="InterPro" id="IPR051131">
    <property type="entry name" value="NEK_Ser/Thr_kinase_NIMA"/>
</dbReference>
<protein>
    <recommendedName>
        <fullName evidence="2">non-specific serine/threonine protein kinase</fullName>
        <ecNumber evidence="2">2.7.11.1</ecNumber>
    </recommendedName>
</protein>
<evidence type="ECO:0000256" key="6">
    <source>
        <dbReference type="ARBA" id="ARBA00022777"/>
    </source>
</evidence>
<evidence type="ECO:0000256" key="7">
    <source>
        <dbReference type="ARBA" id="ARBA00022840"/>
    </source>
</evidence>
<feature type="binding site" evidence="10">
    <location>
        <position position="58"/>
    </location>
    <ligand>
        <name>ATP</name>
        <dbReference type="ChEBI" id="CHEBI:30616"/>
    </ligand>
</feature>
<keyword evidence="7 10" id="KW-0067">ATP-binding</keyword>
<comment type="catalytic activity">
    <reaction evidence="8">
        <text>L-threonyl-[protein] + ATP = O-phospho-L-threonyl-[protein] + ADP + H(+)</text>
        <dbReference type="Rhea" id="RHEA:46608"/>
        <dbReference type="Rhea" id="RHEA-COMP:11060"/>
        <dbReference type="Rhea" id="RHEA-COMP:11605"/>
        <dbReference type="ChEBI" id="CHEBI:15378"/>
        <dbReference type="ChEBI" id="CHEBI:30013"/>
        <dbReference type="ChEBI" id="CHEBI:30616"/>
        <dbReference type="ChEBI" id="CHEBI:61977"/>
        <dbReference type="ChEBI" id="CHEBI:456216"/>
        <dbReference type="EC" id="2.7.11.1"/>
    </reaction>
</comment>
<comment type="similarity">
    <text evidence="1">Belongs to the protein kinase superfamily. NEK Ser/Thr protein kinase family. NIMA subfamily.</text>
</comment>
<dbReference type="GO" id="GO:0005524">
    <property type="term" value="F:ATP binding"/>
    <property type="evidence" value="ECO:0007669"/>
    <property type="project" value="UniProtKB-UniRule"/>
</dbReference>
<evidence type="ECO:0000256" key="9">
    <source>
        <dbReference type="ARBA" id="ARBA00048679"/>
    </source>
</evidence>
<evidence type="ECO:0000313" key="14">
    <source>
        <dbReference type="Proteomes" id="UP001255856"/>
    </source>
</evidence>
<comment type="catalytic activity">
    <reaction evidence="9">
        <text>L-seryl-[protein] + ATP = O-phospho-L-seryl-[protein] + ADP + H(+)</text>
        <dbReference type="Rhea" id="RHEA:17989"/>
        <dbReference type="Rhea" id="RHEA-COMP:9863"/>
        <dbReference type="Rhea" id="RHEA-COMP:11604"/>
        <dbReference type="ChEBI" id="CHEBI:15378"/>
        <dbReference type="ChEBI" id="CHEBI:29999"/>
        <dbReference type="ChEBI" id="CHEBI:30616"/>
        <dbReference type="ChEBI" id="CHEBI:83421"/>
        <dbReference type="ChEBI" id="CHEBI:456216"/>
        <dbReference type="EC" id="2.7.11.1"/>
    </reaction>
</comment>
<keyword evidence="4" id="KW-0808">Transferase</keyword>
<dbReference type="InterPro" id="IPR017441">
    <property type="entry name" value="Protein_kinase_ATP_BS"/>
</dbReference>
<sequence>MAKLFERIKHIGEKDPFGGRTDLCFLKHFRLMRKLGSGSYSHVYQVRRKDDDREYALKATDMCKLSNVERISLVEEVRYLASMDHPNIVRYYEAFIEEQWLCLITELVLGGRRLPTHPIGTPYYMSPEMWAKKPYSLSSDIWALGCVTLELCTLRRAFDGQTEAEVQRAVERMQPPMTPARYSDELDGIIRRMLDPNPIERPTATELLAMPAVRKRWHLLPSSLIPALKAHEGGAPQHHILRPIGVPPELSELNQVLPPAQYGDGEGMAFLLSRPMSSSDTNLKDLDKPSGRPGDDLARSNSISNFEAAGHTVDASGNVPGVTGLRRNSVQVAALMRSGLQRTNSASKGLGWVCNAENGDPCFLPPRDTRRQMQSFAAPASGLRIRLRLRHLDEEEEALEELRQAGTRVTSFELCPVSRKSFYVPQTYLSRNSVIRKLPEGPAAYTAAPRAPGISKLYFQISPMSGRARSIRELYFRATTPKAAATNPQCEITHNVRFKGDNFVEVTFANKVQERIPTEGLRVEEILGRINAVAEQMDMEERLKAAGLHGQQVESQWLSGAGRETDMGSIKFTPRQV</sequence>
<accession>A0AAD9II98</accession>
<evidence type="ECO:0000256" key="11">
    <source>
        <dbReference type="SAM" id="MobiDB-lite"/>
    </source>
</evidence>
<dbReference type="Gene3D" id="1.10.510.10">
    <property type="entry name" value="Transferase(Phosphotransferase) domain 1"/>
    <property type="match status" value="1"/>
</dbReference>
<keyword evidence="6" id="KW-0418">Kinase</keyword>